<reference evidence="3 4" key="1">
    <citation type="submission" date="2020-08" db="EMBL/GenBank/DDBJ databases">
        <title>Genome sequence of Acidovorax monticola KACC 19171T.</title>
        <authorList>
            <person name="Hyun D.-W."/>
            <person name="Bae J.-W."/>
        </authorList>
    </citation>
    <scope>NUCLEOTIDE SEQUENCE [LARGE SCALE GENOMIC DNA]</scope>
    <source>
        <strain evidence="3 4">KACC 19171</strain>
    </source>
</reference>
<feature type="chain" id="PRO_5028797705" evidence="2">
    <location>
        <begin position="21"/>
        <end position="197"/>
    </location>
</feature>
<feature type="signal peptide" evidence="2">
    <location>
        <begin position="1"/>
        <end position="20"/>
    </location>
</feature>
<evidence type="ECO:0000313" key="3">
    <source>
        <dbReference type="EMBL" id="QNP60326.1"/>
    </source>
</evidence>
<sequence>MSARVSALLALCMAVGGAHAAISVSSTFFGGAPTSASWIAANGVASACAPPKPFPGTAPIANGRVQQHAFYNAGPARCVTVSYSNPACGGSVAFAAYAGAVNFADLSQGYLGDAGGSGASGSFAFVAPSNSTVVLVASEVGGNGAAGSCSYTLGSSELGGMGMEPGVAPIPALTSWTLAVLSGLMGWVMWQHRRRQG</sequence>
<evidence type="ECO:0000313" key="4">
    <source>
        <dbReference type="Proteomes" id="UP000516057"/>
    </source>
</evidence>
<name>A0A7H0HIG0_9BURK</name>
<keyword evidence="2" id="KW-0732">Signal</keyword>
<dbReference type="Proteomes" id="UP000516057">
    <property type="component" value="Chromosome"/>
</dbReference>
<accession>A0A7H0HIG0</accession>
<keyword evidence="4" id="KW-1185">Reference proteome</keyword>
<dbReference type="RefSeq" id="WP_187737307.1">
    <property type="nucleotide sequence ID" value="NZ_CP060790.1"/>
</dbReference>
<gene>
    <name evidence="3" type="ORF">H9L24_05495</name>
</gene>
<keyword evidence="1" id="KW-1133">Transmembrane helix</keyword>
<keyword evidence="1" id="KW-0472">Membrane</keyword>
<keyword evidence="1" id="KW-0812">Transmembrane</keyword>
<evidence type="ECO:0000256" key="2">
    <source>
        <dbReference type="SAM" id="SignalP"/>
    </source>
</evidence>
<dbReference type="KEGG" id="amon:H9L24_05495"/>
<protein>
    <submittedName>
        <fullName evidence="3">Uncharacterized protein</fullName>
    </submittedName>
</protein>
<evidence type="ECO:0000256" key="1">
    <source>
        <dbReference type="SAM" id="Phobius"/>
    </source>
</evidence>
<dbReference type="EMBL" id="CP060790">
    <property type="protein sequence ID" value="QNP60326.1"/>
    <property type="molecule type" value="Genomic_DNA"/>
</dbReference>
<feature type="transmembrane region" description="Helical" evidence="1">
    <location>
        <begin position="173"/>
        <end position="190"/>
    </location>
</feature>
<organism evidence="3 4">
    <name type="scientific">Paenacidovorax monticola</name>
    <dbReference type="NCBI Taxonomy" id="1926868"/>
    <lineage>
        <taxon>Bacteria</taxon>
        <taxon>Pseudomonadati</taxon>
        <taxon>Pseudomonadota</taxon>
        <taxon>Betaproteobacteria</taxon>
        <taxon>Burkholderiales</taxon>
        <taxon>Comamonadaceae</taxon>
        <taxon>Paenacidovorax</taxon>
    </lineage>
</organism>
<dbReference type="AlphaFoldDB" id="A0A7H0HIG0"/>
<proteinExistence type="predicted"/>